<dbReference type="InterPro" id="IPR037524">
    <property type="entry name" value="PA14/GLEYA"/>
</dbReference>
<evidence type="ECO:0000256" key="2">
    <source>
        <dbReference type="SAM" id="SignalP"/>
    </source>
</evidence>
<sequence>MVNLAIYFLRVTSLLFQVSLVYAWEPLETCHLPENLVSIQGWGFRFVDPPYPSSSDMSRSLYSLVYGMAWDDDSTPFTGALNFDFTIMSDDPSFSEEDGLDFMEQNLHTTSLAIIAHTNFKPKISGEYTFTIETAGGAAELHFQTLPAALCCENLYQYQNTQIANDGLQIMKTISSDGLPKSSSITVNLEAGQFYSVALFYLNIRGDANLKVTVTLPTGETITDFSRITGYMGAWEDYICEDIVTTAWDYSPWSQTYNSTYSTSTTSEFRWSPNMHMVKTVYYVYTSTDPRSILTSSDMPLSSASSGTSYYSSTISSATPLASTTALSETKSDFSSTSKDAMALSSSDTSATVSLQNPIDTVTQRPDSPDAVDFTSTTVVANPDNSAVPIGSDNLDGIGRSKDGFVTLTRTKTHITTNPDSKEILGSKVTQNVDAKTEKSDIPDVTGISSTGGFRNDTEAGITLKTAKNEETSSQTNSKVTLQATTGGYGTEILDNTNGIDVDAKTGVSRTSLLSGNVAGDGIGSDENLQDAQSGLQTATPSSTNVNNNIPDNINNAGHSVSKSPEHFTNVVSEPWNNGVQEGSGAALAETGDVNNIPNSVTDTGVSPQNPGNLQSIRPADISLEPYGTDLNGMDAVESIHASAGNRIDETEASQVSAINIQSPTVVVSAVPNIAGRLNTVLSRECIELGMKDA</sequence>
<dbReference type="Pfam" id="PF10528">
    <property type="entry name" value="GLEYA"/>
    <property type="match status" value="1"/>
</dbReference>
<evidence type="ECO:0000313" key="4">
    <source>
        <dbReference type="EMBL" id="GMM54412.1"/>
    </source>
</evidence>
<dbReference type="Proteomes" id="UP001377567">
    <property type="component" value="Unassembled WGS sequence"/>
</dbReference>
<feature type="region of interest" description="Disordered" evidence="1">
    <location>
        <begin position="522"/>
        <end position="547"/>
    </location>
</feature>
<proteinExistence type="predicted"/>
<dbReference type="InterPro" id="IPR018871">
    <property type="entry name" value="GLEYA_adhesin_domain"/>
</dbReference>
<organism evidence="4 5">
    <name type="scientific">Maudiozyma humilis</name>
    <name type="common">Sour dough yeast</name>
    <name type="synonym">Kazachstania humilis</name>
    <dbReference type="NCBI Taxonomy" id="51915"/>
    <lineage>
        <taxon>Eukaryota</taxon>
        <taxon>Fungi</taxon>
        <taxon>Dikarya</taxon>
        <taxon>Ascomycota</taxon>
        <taxon>Saccharomycotina</taxon>
        <taxon>Saccharomycetes</taxon>
        <taxon>Saccharomycetales</taxon>
        <taxon>Saccharomycetaceae</taxon>
        <taxon>Maudiozyma</taxon>
    </lineage>
</organism>
<feature type="signal peptide" evidence="2">
    <location>
        <begin position="1"/>
        <end position="23"/>
    </location>
</feature>
<gene>
    <name evidence="4" type="ORF">DAKH74_010280</name>
</gene>
<keyword evidence="5" id="KW-1185">Reference proteome</keyword>
<dbReference type="EMBL" id="BTGD01000003">
    <property type="protein sequence ID" value="GMM54412.1"/>
    <property type="molecule type" value="Genomic_DNA"/>
</dbReference>
<reference evidence="4 5" key="1">
    <citation type="journal article" date="2023" name="Elife">
        <title>Identification of key yeast species and microbe-microbe interactions impacting larval growth of Drosophila in the wild.</title>
        <authorList>
            <person name="Mure A."/>
            <person name="Sugiura Y."/>
            <person name="Maeda R."/>
            <person name="Honda K."/>
            <person name="Sakurai N."/>
            <person name="Takahashi Y."/>
            <person name="Watada M."/>
            <person name="Katoh T."/>
            <person name="Gotoh A."/>
            <person name="Gotoh Y."/>
            <person name="Taniguchi I."/>
            <person name="Nakamura K."/>
            <person name="Hayashi T."/>
            <person name="Katayama T."/>
            <person name="Uemura T."/>
            <person name="Hattori Y."/>
        </authorList>
    </citation>
    <scope>NUCLEOTIDE SEQUENCE [LARGE SCALE GENOMIC DNA]</scope>
    <source>
        <strain evidence="4 5">KH-74</strain>
    </source>
</reference>
<feature type="domain" description="PA14" evidence="3">
    <location>
        <begin position="60"/>
        <end position="228"/>
    </location>
</feature>
<name>A0AAV5RUN8_MAUHU</name>
<accession>A0AAV5RUN8</accession>
<evidence type="ECO:0000256" key="1">
    <source>
        <dbReference type="SAM" id="MobiDB-lite"/>
    </source>
</evidence>
<feature type="chain" id="PRO_5043753054" description="PA14 domain-containing protein" evidence="2">
    <location>
        <begin position="24"/>
        <end position="694"/>
    </location>
</feature>
<dbReference type="PROSITE" id="PS51820">
    <property type="entry name" value="PA14"/>
    <property type="match status" value="1"/>
</dbReference>
<dbReference type="Gene3D" id="2.60.120.1560">
    <property type="match status" value="1"/>
</dbReference>
<evidence type="ECO:0000259" key="3">
    <source>
        <dbReference type="PROSITE" id="PS51820"/>
    </source>
</evidence>
<feature type="compositionally biased region" description="Polar residues" evidence="1">
    <location>
        <begin position="530"/>
        <end position="544"/>
    </location>
</feature>
<protein>
    <recommendedName>
        <fullName evidence="3">PA14 domain-containing protein</fullName>
    </recommendedName>
</protein>
<comment type="caution">
    <text evidence="4">The sequence shown here is derived from an EMBL/GenBank/DDBJ whole genome shotgun (WGS) entry which is preliminary data.</text>
</comment>
<keyword evidence="2" id="KW-0732">Signal</keyword>
<dbReference type="AlphaFoldDB" id="A0AAV5RUN8"/>
<evidence type="ECO:0000313" key="5">
    <source>
        <dbReference type="Proteomes" id="UP001377567"/>
    </source>
</evidence>